<sequence length="91" mass="10071">MVDVFTYNFGFDGSLDERADEVKSAIKDYFDGHEDATLVEFLGDVNSVPAEVMQVRVRIADGYDGYQILDDIKESPDALEGDVHIIQGGPE</sequence>
<evidence type="ECO:0000313" key="2">
    <source>
        <dbReference type="Proteomes" id="UP001597052"/>
    </source>
</evidence>
<dbReference type="RefSeq" id="WP_256397253.1">
    <property type="nucleotide sequence ID" value="NZ_JANHDJ010000006.1"/>
</dbReference>
<dbReference type="Proteomes" id="UP001597052">
    <property type="component" value="Unassembled WGS sequence"/>
</dbReference>
<evidence type="ECO:0000313" key="1">
    <source>
        <dbReference type="EMBL" id="MFD1643348.1"/>
    </source>
</evidence>
<keyword evidence="2" id="KW-1185">Reference proteome</keyword>
<protein>
    <submittedName>
        <fullName evidence="1">Uncharacterized protein</fullName>
    </submittedName>
</protein>
<accession>A0ABD6DBD9</accession>
<proteinExistence type="predicted"/>
<dbReference type="EMBL" id="JBHUDM010000005">
    <property type="protein sequence ID" value="MFD1643348.1"/>
    <property type="molecule type" value="Genomic_DNA"/>
</dbReference>
<organism evidence="1 2">
    <name type="scientific">Halohasta litorea</name>
    <dbReference type="NCBI Taxonomy" id="869891"/>
    <lineage>
        <taxon>Archaea</taxon>
        <taxon>Methanobacteriati</taxon>
        <taxon>Methanobacteriota</taxon>
        <taxon>Stenosarchaea group</taxon>
        <taxon>Halobacteria</taxon>
        <taxon>Halobacteriales</taxon>
        <taxon>Haloferacaceae</taxon>
        <taxon>Halohasta</taxon>
    </lineage>
</organism>
<reference evidence="1 2" key="1">
    <citation type="journal article" date="2019" name="Int. J. Syst. Evol. Microbiol.">
        <title>The Global Catalogue of Microorganisms (GCM) 10K type strain sequencing project: providing services to taxonomists for standard genome sequencing and annotation.</title>
        <authorList>
            <consortium name="The Broad Institute Genomics Platform"/>
            <consortium name="The Broad Institute Genome Sequencing Center for Infectious Disease"/>
            <person name="Wu L."/>
            <person name="Ma J."/>
        </authorList>
    </citation>
    <scope>NUCLEOTIDE SEQUENCE [LARGE SCALE GENOMIC DNA]</scope>
    <source>
        <strain evidence="1 2">CGMCC 1.10593</strain>
    </source>
</reference>
<name>A0ABD6DBD9_9EURY</name>
<gene>
    <name evidence="1" type="ORF">ACFSBW_15855</name>
</gene>
<dbReference type="AlphaFoldDB" id="A0ABD6DBD9"/>
<comment type="caution">
    <text evidence="1">The sequence shown here is derived from an EMBL/GenBank/DDBJ whole genome shotgun (WGS) entry which is preliminary data.</text>
</comment>